<dbReference type="SUPFAM" id="SSF55048">
    <property type="entry name" value="Probable ACP-binding domain of malonyl-CoA ACP transacylase"/>
    <property type="match status" value="1"/>
</dbReference>
<dbReference type="SUPFAM" id="SSF47336">
    <property type="entry name" value="ACP-like"/>
    <property type="match status" value="1"/>
</dbReference>
<dbReference type="InterPro" id="IPR016036">
    <property type="entry name" value="Malonyl_transacylase_ACP-bd"/>
</dbReference>
<dbReference type="GO" id="GO:0005886">
    <property type="term" value="C:plasma membrane"/>
    <property type="evidence" value="ECO:0007669"/>
    <property type="project" value="TreeGrafter"/>
</dbReference>
<dbReference type="Gene3D" id="1.10.1200.10">
    <property type="entry name" value="ACP-like"/>
    <property type="match status" value="1"/>
</dbReference>
<sequence>MTPVTLPDGRAAVMLSSHDEGLIAADARAVLSYVEREQCDVTHVGAHVAATRRVRRHRVAVRAADRDELAAGLRAVIDGTEHPLIAASARRAGTRTAFVFPGQGGQWPSMGAEAYRLLPVYRAEADRLDAAVQAAGLPSGLPFLTAGGDAHAASQLELQGAQFIHAVALAAVWRSCGVLPDLTIGHSLGEIAAAYVAGTIGVGDAVAVLAARAYAVDTIAGGYRLAVLGLDADSAADLIAATPGWLELSAINASSSVVVAGDTAAITALVAAVEQRGQFVRELAVNFPAHTSALEPLRDDMLHRLPRSAFVDSAVQFFGSATGGVVPVGTDFGRYWYANLRNTIRFDQAVRSALAGGAETFIEMSAHPALLFAVTDGADEAARDGRDPAVIVGSGRRDLPLTDCLSANIVAAAVADPGYRWADLAAPRTRALRGFPSTPMRSTHLWATAEPLPPVGGLTVAAETWQRVTPQDHGSGARRSVAVLGVAAEAVRGAIASRDDVLIGEPADAETLVVVAPSFPIGGAAAVADLAHRIDTGLLNYVDAIGPRCRDVWLVTSGAERVRSGEAPADPGQAGLAAMHRCIAFEHPDQRFHHLDLPPTSPADAGLAPAIVTAILGEAGEIALRDGGAAMYRRALTDDTSSVAAWPLDAGLLDNVVITGGSGAVGVAFARQLTVRGAKRIVLLSRRGLEPSVLEELRAVGTAEITAPRCDITDRSQLSAVAAELSAGGATLIIHAAGSAALVDRSGTRGSTLLDNATAKIAGLEHLVHVWPIRVEARILLCSSVTGVWGGKEVAAYAAANRMLDVMADHLRFVGRRCVAVRFGLWEGSRIIDAAEIGRAERMGMRQMKPEQAVEAGMHDHGHDPVVLAADPGRLRAFFDAAQSAQPEAQTAAPVTAGAADAVRSQLAVVLDVDAATLDLDSSLFDLGVDSLLALDLRNRLTRLTGRTVALAALLGGITAADLITELDTPHVPEKVDSSRD</sequence>
<organism evidence="7 8">
    <name type="scientific">Mycolicibacterium aurum</name>
    <name type="common">Mycobacterium aurum</name>
    <dbReference type="NCBI Taxonomy" id="1791"/>
    <lineage>
        <taxon>Bacteria</taxon>
        <taxon>Bacillati</taxon>
        <taxon>Actinomycetota</taxon>
        <taxon>Actinomycetes</taxon>
        <taxon>Mycobacteriales</taxon>
        <taxon>Mycobacteriaceae</taxon>
        <taxon>Mycolicibacterium</taxon>
    </lineage>
</organism>
<dbReference type="InterPro" id="IPR001227">
    <property type="entry name" value="Ac_transferase_dom_sf"/>
</dbReference>
<dbReference type="SUPFAM" id="SSF51735">
    <property type="entry name" value="NAD(P)-binding Rossmann-fold domains"/>
    <property type="match status" value="2"/>
</dbReference>
<evidence type="ECO:0000256" key="2">
    <source>
        <dbReference type="ARBA" id="ARBA00022553"/>
    </source>
</evidence>
<keyword evidence="2" id="KW-0597">Phosphoprotein</keyword>
<keyword evidence="3 7" id="KW-0808">Transferase</keyword>
<dbReference type="InterPro" id="IPR057326">
    <property type="entry name" value="KR_dom"/>
</dbReference>
<dbReference type="PANTHER" id="PTHR43775">
    <property type="entry name" value="FATTY ACID SYNTHASE"/>
    <property type="match status" value="1"/>
</dbReference>
<keyword evidence="4" id="KW-0521">NADP</keyword>
<evidence type="ECO:0000259" key="6">
    <source>
        <dbReference type="PROSITE" id="PS50075"/>
    </source>
</evidence>
<dbReference type="SMART" id="SM00827">
    <property type="entry name" value="PKS_AT"/>
    <property type="match status" value="1"/>
</dbReference>
<dbReference type="Pfam" id="PF00698">
    <property type="entry name" value="Acyl_transf_1"/>
    <property type="match status" value="1"/>
</dbReference>
<dbReference type="SUPFAM" id="SSF52151">
    <property type="entry name" value="FabD/lysophospholipase-like"/>
    <property type="match status" value="1"/>
</dbReference>
<name>A0A448IW97_MYCAU</name>
<keyword evidence="7" id="KW-0012">Acyltransferase</keyword>
<dbReference type="GO" id="GO:0006633">
    <property type="term" value="P:fatty acid biosynthetic process"/>
    <property type="evidence" value="ECO:0007669"/>
    <property type="project" value="TreeGrafter"/>
</dbReference>
<dbReference type="PROSITE" id="PS50075">
    <property type="entry name" value="CARRIER"/>
    <property type="match status" value="1"/>
</dbReference>
<dbReference type="EMBL" id="LR134356">
    <property type="protein sequence ID" value="VEG56651.1"/>
    <property type="molecule type" value="Genomic_DNA"/>
</dbReference>
<dbReference type="InterPro" id="IPR036736">
    <property type="entry name" value="ACP-like_sf"/>
</dbReference>
<evidence type="ECO:0000313" key="7">
    <source>
        <dbReference type="EMBL" id="VEG56651.1"/>
    </source>
</evidence>
<protein>
    <submittedName>
        <fullName evidence="7">Acyl transferase domain-containing protein</fullName>
        <ecNumber evidence="7">2.3.1.94</ecNumber>
    </submittedName>
</protein>
<dbReference type="Gene3D" id="3.40.366.10">
    <property type="entry name" value="Malonyl-Coenzyme A Acyl Carrier Protein, domain 2"/>
    <property type="match status" value="1"/>
</dbReference>
<dbReference type="RefSeq" id="WP_048633071.1">
    <property type="nucleotide sequence ID" value="NZ_CVQQ01000009.1"/>
</dbReference>
<dbReference type="InterPro" id="IPR009081">
    <property type="entry name" value="PP-bd_ACP"/>
</dbReference>
<dbReference type="PROSITE" id="PS00012">
    <property type="entry name" value="PHOSPHOPANTETHEINE"/>
    <property type="match status" value="1"/>
</dbReference>
<dbReference type="SMART" id="SM00823">
    <property type="entry name" value="PKS_PP"/>
    <property type="match status" value="1"/>
</dbReference>
<dbReference type="AlphaFoldDB" id="A0A448IW97"/>
<dbReference type="InterPro" id="IPR036291">
    <property type="entry name" value="NAD(P)-bd_dom_sf"/>
</dbReference>
<evidence type="ECO:0000313" key="8">
    <source>
        <dbReference type="Proteomes" id="UP000279306"/>
    </source>
</evidence>
<gene>
    <name evidence="7" type="primary">eryA_2</name>
    <name evidence="7" type="ORF">NCTC10437_03648</name>
</gene>
<dbReference type="GO" id="GO:0005737">
    <property type="term" value="C:cytoplasm"/>
    <property type="evidence" value="ECO:0007669"/>
    <property type="project" value="TreeGrafter"/>
</dbReference>
<dbReference type="GO" id="GO:0071770">
    <property type="term" value="P:DIM/DIP cell wall layer assembly"/>
    <property type="evidence" value="ECO:0007669"/>
    <property type="project" value="TreeGrafter"/>
</dbReference>
<evidence type="ECO:0000256" key="1">
    <source>
        <dbReference type="ARBA" id="ARBA00022450"/>
    </source>
</evidence>
<dbReference type="InterPro" id="IPR050091">
    <property type="entry name" value="PKS_NRPS_Biosynth_Enz"/>
</dbReference>
<dbReference type="InterPro" id="IPR020806">
    <property type="entry name" value="PKS_PP-bd"/>
</dbReference>
<dbReference type="KEGG" id="mauu:NCTC10437_03648"/>
<reference evidence="7 8" key="1">
    <citation type="submission" date="2018-12" db="EMBL/GenBank/DDBJ databases">
        <authorList>
            <consortium name="Pathogen Informatics"/>
        </authorList>
    </citation>
    <scope>NUCLEOTIDE SEQUENCE [LARGE SCALE GENOMIC DNA]</scope>
    <source>
        <strain evidence="7 8">NCTC10437</strain>
    </source>
</reference>
<dbReference type="Pfam" id="PF08659">
    <property type="entry name" value="KR"/>
    <property type="match status" value="1"/>
</dbReference>
<dbReference type="PANTHER" id="PTHR43775:SF37">
    <property type="entry name" value="SI:DKEY-61P9.11"/>
    <property type="match status" value="1"/>
</dbReference>
<keyword evidence="1" id="KW-0596">Phosphopantetheine</keyword>
<dbReference type="OrthoDB" id="9778690at2"/>
<dbReference type="CDD" id="cd05274">
    <property type="entry name" value="KR_FAS_SDR_x"/>
    <property type="match status" value="1"/>
</dbReference>
<dbReference type="InterPro" id="IPR014043">
    <property type="entry name" value="Acyl_transferase_dom"/>
</dbReference>
<evidence type="ECO:0000256" key="4">
    <source>
        <dbReference type="ARBA" id="ARBA00022857"/>
    </source>
</evidence>
<dbReference type="NCBIfam" id="NF037940">
    <property type="entry name" value="PKS_MbtD"/>
    <property type="match status" value="1"/>
</dbReference>
<evidence type="ECO:0000256" key="3">
    <source>
        <dbReference type="ARBA" id="ARBA00022679"/>
    </source>
</evidence>
<dbReference type="GO" id="GO:0004312">
    <property type="term" value="F:fatty acid synthase activity"/>
    <property type="evidence" value="ECO:0007669"/>
    <property type="project" value="TreeGrafter"/>
</dbReference>
<evidence type="ECO:0000256" key="5">
    <source>
        <dbReference type="ARBA" id="ARBA00023268"/>
    </source>
</evidence>
<dbReference type="Gene3D" id="3.40.50.720">
    <property type="entry name" value="NAD(P)-binding Rossmann-like Domain"/>
    <property type="match status" value="1"/>
</dbReference>
<dbReference type="InterPro" id="IPR013968">
    <property type="entry name" value="PKS_KR"/>
</dbReference>
<dbReference type="GO" id="GO:0047879">
    <property type="term" value="F:erythronolide synthase activity"/>
    <property type="evidence" value="ECO:0007669"/>
    <property type="project" value="UniProtKB-EC"/>
</dbReference>
<dbReference type="Pfam" id="PF00550">
    <property type="entry name" value="PP-binding"/>
    <property type="match status" value="1"/>
</dbReference>
<dbReference type="Proteomes" id="UP000279306">
    <property type="component" value="Chromosome"/>
</dbReference>
<dbReference type="Gene3D" id="3.30.70.3290">
    <property type="match status" value="1"/>
</dbReference>
<dbReference type="SMART" id="SM00822">
    <property type="entry name" value="PKS_KR"/>
    <property type="match status" value="1"/>
</dbReference>
<dbReference type="InterPro" id="IPR006162">
    <property type="entry name" value="Ppantetheine_attach_site"/>
</dbReference>
<proteinExistence type="predicted"/>
<accession>A0A448IW97</accession>
<keyword evidence="5" id="KW-0511">Multifunctional enzyme</keyword>
<dbReference type="GO" id="GO:0031177">
    <property type="term" value="F:phosphopantetheine binding"/>
    <property type="evidence" value="ECO:0007669"/>
    <property type="project" value="InterPro"/>
</dbReference>
<dbReference type="InterPro" id="IPR016035">
    <property type="entry name" value="Acyl_Trfase/lysoPLipase"/>
</dbReference>
<dbReference type="STRING" id="1791.GCA_001049355_03197"/>
<keyword evidence="8" id="KW-1185">Reference proteome</keyword>
<feature type="domain" description="Carrier" evidence="6">
    <location>
        <begin position="897"/>
        <end position="971"/>
    </location>
</feature>
<dbReference type="EC" id="2.3.1.94" evidence="7"/>